<accession>X0SA38</accession>
<protein>
    <submittedName>
        <fullName evidence="2">Uncharacterized protein</fullName>
    </submittedName>
</protein>
<evidence type="ECO:0000256" key="1">
    <source>
        <dbReference type="SAM" id="MobiDB-lite"/>
    </source>
</evidence>
<dbReference type="AlphaFoldDB" id="X0SA38"/>
<feature type="non-terminal residue" evidence="2">
    <location>
        <position position="1"/>
    </location>
</feature>
<sequence>ANALGLGGGRVIVTANGHGAIINVLRAALADQPAGRCRIRCDFLRNDEPAFCELPRGHSGKCTDDPAPDQPAPEESLLDLRGIAPDILPEGVSSEEFVRGLRDAHEERERANARLREALEFYGGPLPWSHVRCSRIMQDKGDRARAAIADQPMPEPKSWVDKQLEDPEFRAEFEIELARQRAEDADQPEPEPACTCDPPMGKTDDFGGRRIAHSLGCPAEPQSGITTGNAPEPSDSEMLRCVRCGAPLKSTGLWCRNCAAAMAEAKEGKT</sequence>
<organism evidence="2">
    <name type="scientific">marine sediment metagenome</name>
    <dbReference type="NCBI Taxonomy" id="412755"/>
    <lineage>
        <taxon>unclassified sequences</taxon>
        <taxon>metagenomes</taxon>
        <taxon>ecological metagenomes</taxon>
    </lineage>
</organism>
<evidence type="ECO:0000313" key="2">
    <source>
        <dbReference type="EMBL" id="GAF77884.1"/>
    </source>
</evidence>
<gene>
    <name evidence="2" type="ORF">S01H1_03479</name>
</gene>
<reference evidence="2" key="1">
    <citation type="journal article" date="2014" name="Front. Microbiol.">
        <title>High frequency of phylogenetically diverse reductive dehalogenase-homologous genes in deep subseafloor sedimentary metagenomes.</title>
        <authorList>
            <person name="Kawai M."/>
            <person name="Futagami T."/>
            <person name="Toyoda A."/>
            <person name="Takaki Y."/>
            <person name="Nishi S."/>
            <person name="Hori S."/>
            <person name="Arai W."/>
            <person name="Tsubouchi T."/>
            <person name="Morono Y."/>
            <person name="Uchiyama I."/>
            <person name="Ito T."/>
            <person name="Fujiyama A."/>
            <person name="Inagaki F."/>
            <person name="Takami H."/>
        </authorList>
    </citation>
    <scope>NUCLEOTIDE SEQUENCE</scope>
    <source>
        <strain evidence="2">Expedition CK06-06</strain>
    </source>
</reference>
<proteinExistence type="predicted"/>
<name>X0SA38_9ZZZZ</name>
<dbReference type="EMBL" id="BARS01001895">
    <property type="protein sequence ID" value="GAF77884.1"/>
    <property type="molecule type" value="Genomic_DNA"/>
</dbReference>
<comment type="caution">
    <text evidence="2">The sequence shown here is derived from an EMBL/GenBank/DDBJ whole genome shotgun (WGS) entry which is preliminary data.</text>
</comment>
<feature type="region of interest" description="Disordered" evidence="1">
    <location>
        <begin position="215"/>
        <end position="236"/>
    </location>
</feature>